<sequence length="711" mass="81882">MESSLRYLSDWLFIDKNFLLYFLYVIYYLSIISLGGVLIMDANVFIDMCNKSFKFAEVDGENKFNGCEEVYKQAGMLMSEPRKVLGIIEYLRQKLIIFHHKNNLDYLKYTPVLYVMQEVARRRENDIDTTSAYTDWERLVSLIIKNKKHFHQFSEVKNYRVEDKYHNFALSYIRLRSLGVEFTEKDFHFYIAENSHSLITNKIDEICKAYGGERLLNTLAEWLGRTYNPIAGRFMEYRHVSFGGDSIKPAIPFGYLLAIASKYNGVNGYANSNLFNQLLLLVSDIIVVYEIQPYSLFEAMYLRDDAFISFIRNNLLYDSFVGIPQINSSHAASLIKYLKLTFKEPCYISHNIKVKDLIRISLALISCASNKKFCDVNAKEIAKKANIPEYKVTLILDKVLSFPSEHVNAYLRFPPISTDINHFFKPVIKTSKAYKVYPKSIASLGCLNTICNFISFPNGKWSNKIDSELGYAVENFLREAFVGKGIEIAYGDRLNGDVKLEVDLLCETDDCIYIFEMKKKGLTRQAQSGNESHILSDLADSVLRSHYQAMRIENVLNNCEFLHLKHNDVESSITLKGRRVIRISVSLLDFGALQDKVVLQRLLTIAINNKFSSEDENENKKLEKWREYSEKLGVLAFENKELGDGRVPFHNSLFMSIPQILFLLDKSNDAGEFFKYLRSFISTTTGSRDVYTDFLSYINILGQSEVDGGHK</sequence>
<accession>A0ABU9P179</accession>
<keyword evidence="1" id="KW-0472">Membrane</keyword>
<dbReference type="Proteomes" id="UP001458070">
    <property type="component" value="Unassembled WGS sequence"/>
</dbReference>
<dbReference type="RefSeq" id="WP_134878502.1">
    <property type="nucleotide sequence ID" value="NZ_CABGKG010000005.1"/>
</dbReference>
<proteinExistence type="predicted"/>
<gene>
    <name evidence="2" type="ORF">AAFL32_12100</name>
</gene>
<organism evidence="2 3">
    <name type="scientific">Klebsiella grimontii</name>
    <dbReference type="NCBI Taxonomy" id="2058152"/>
    <lineage>
        <taxon>Bacteria</taxon>
        <taxon>Pseudomonadati</taxon>
        <taxon>Pseudomonadota</taxon>
        <taxon>Gammaproteobacteria</taxon>
        <taxon>Enterobacterales</taxon>
        <taxon>Enterobacteriaceae</taxon>
        <taxon>Klebsiella/Raoultella group</taxon>
        <taxon>Klebsiella</taxon>
    </lineage>
</organism>
<feature type="transmembrane region" description="Helical" evidence="1">
    <location>
        <begin position="21"/>
        <end position="40"/>
    </location>
</feature>
<keyword evidence="1" id="KW-1133">Transmembrane helix</keyword>
<protein>
    <recommendedName>
        <fullName evidence="4">NERD domain-containing protein</fullName>
    </recommendedName>
</protein>
<name>A0ABU9P179_9ENTR</name>
<reference evidence="2 3" key="1">
    <citation type="submission" date="2024-04" db="EMBL/GenBank/DDBJ databases">
        <title>Draft genome assemblies of urinary isolates.</title>
        <authorList>
            <person name="Appleberry H."/>
            <person name="Kula A."/>
            <person name="Wolfe A.J."/>
            <person name="Putonti C."/>
        </authorList>
    </citation>
    <scope>NUCLEOTIDE SEQUENCE [LARGE SCALE GENOMIC DNA]</scope>
    <source>
        <strain evidence="2 3">UMB12529</strain>
    </source>
</reference>
<keyword evidence="3" id="KW-1185">Reference proteome</keyword>
<comment type="caution">
    <text evidence="2">The sequence shown here is derived from an EMBL/GenBank/DDBJ whole genome shotgun (WGS) entry which is preliminary data.</text>
</comment>
<evidence type="ECO:0000313" key="2">
    <source>
        <dbReference type="EMBL" id="MEM0624622.1"/>
    </source>
</evidence>
<dbReference type="EMBL" id="JBCGEM010000007">
    <property type="protein sequence ID" value="MEM0624622.1"/>
    <property type="molecule type" value="Genomic_DNA"/>
</dbReference>
<evidence type="ECO:0000256" key="1">
    <source>
        <dbReference type="SAM" id="Phobius"/>
    </source>
</evidence>
<evidence type="ECO:0008006" key="4">
    <source>
        <dbReference type="Google" id="ProtNLM"/>
    </source>
</evidence>
<keyword evidence="1" id="KW-0812">Transmembrane</keyword>
<evidence type="ECO:0000313" key="3">
    <source>
        <dbReference type="Proteomes" id="UP001458070"/>
    </source>
</evidence>